<proteinExistence type="predicted"/>
<dbReference type="EMBL" id="CP112998">
    <property type="protein sequence ID" value="WAC10618.1"/>
    <property type="molecule type" value="Genomic_DNA"/>
</dbReference>
<feature type="region of interest" description="Disordered" evidence="1">
    <location>
        <begin position="23"/>
        <end position="121"/>
    </location>
</feature>
<accession>A0A9E8N8A3</accession>
<evidence type="ECO:0000256" key="1">
    <source>
        <dbReference type="SAM" id="MobiDB-lite"/>
    </source>
</evidence>
<sequence>MKNLTALLFVMLLAIAGTIHAQTVPAPTQPVPEQNPVPTTPTEDKKPDFNSPHSPVRPPNTPSEDTLIKGQKSSGAVIKDTLMPSRSKRSERVNRRNSRKGTAEMDDTIKTGTSSDPVKKP</sequence>
<reference evidence="3" key="1">
    <citation type="submission" date="2022-11" db="EMBL/GenBank/DDBJ databases">
        <title>Dyadobacter pollutisoli sp. nov., isolated from plastic dumped soil.</title>
        <authorList>
            <person name="Kim J.M."/>
            <person name="Kim K.R."/>
            <person name="Lee J.K."/>
            <person name="Hao L."/>
            <person name="Jeon C.O."/>
        </authorList>
    </citation>
    <scope>NUCLEOTIDE SEQUENCE</scope>
    <source>
        <strain evidence="3">U1</strain>
    </source>
</reference>
<feature type="chain" id="PRO_5039042520" evidence="2">
    <location>
        <begin position="22"/>
        <end position="121"/>
    </location>
</feature>
<evidence type="ECO:0000313" key="3">
    <source>
        <dbReference type="EMBL" id="WAC10618.1"/>
    </source>
</evidence>
<evidence type="ECO:0000256" key="2">
    <source>
        <dbReference type="SAM" id="SignalP"/>
    </source>
</evidence>
<feature type="compositionally biased region" description="Polar residues" evidence="1">
    <location>
        <begin position="110"/>
        <end position="121"/>
    </location>
</feature>
<name>A0A9E8N8A3_9BACT</name>
<organism evidence="3 4">
    <name type="scientific">Dyadobacter pollutisoli</name>
    <dbReference type="NCBI Taxonomy" id="2910158"/>
    <lineage>
        <taxon>Bacteria</taxon>
        <taxon>Pseudomonadati</taxon>
        <taxon>Bacteroidota</taxon>
        <taxon>Cytophagia</taxon>
        <taxon>Cytophagales</taxon>
        <taxon>Spirosomataceae</taxon>
        <taxon>Dyadobacter</taxon>
    </lineage>
</organism>
<dbReference type="RefSeq" id="WP_244822391.1">
    <property type="nucleotide sequence ID" value="NZ_CP112998.1"/>
</dbReference>
<dbReference type="Proteomes" id="UP001164653">
    <property type="component" value="Chromosome"/>
</dbReference>
<feature type="signal peptide" evidence="2">
    <location>
        <begin position="1"/>
        <end position="21"/>
    </location>
</feature>
<keyword evidence="2" id="KW-0732">Signal</keyword>
<feature type="compositionally biased region" description="Pro residues" evidence="1">
    <location>
        <begin position="27"/>
        <end position="39"/>
    </location>
</feature>
<protein>
    <submittedName>
        <fullName evidence="3">Uncharacterized protein</fullName>
    </submittedName>
</protein>
<dbReference type="KEGG" id="dpf:ON006_23085"/>
<evidence type="ECO:0000313" key="4">
    <source>
        <dbReference type="Proteomes" id="UP001164653"/>
    </source>
</evidence>
<gene>
    <name evidence="3" type="ORF">ON006_23085</name>
</gene>
<dbReference type="AlphaFoldDB" id="A0A9E8N8A3"/>
<keyword evidence="4" id="KW-1185">Reference proteome</keyword>